<comment type="subcellular location">
    <subcellularLocation>
        <location evidence="1">Mitochondrion</location>
    </subcellularLocation>
</comment>
<evidence type="ECO:0000313" key="4">
    <source>
        <dbReference type="EMBL" id="AEO68249.1"/>
    </source>
</evidence>
<feature type="non-terminal residue" evidence="4">
    <location>
        <position position="1"/>
    </location>
</feature>
<dbReference type="InterPro" id="IPR043128">
    <property type="entry name" value="Rev_trsase/Diguanyl_cyclase"/>
</dbReference>
<feature type="transmembrane region" description="Helical" evidence="3">
    <location>
        <begin position="79"/>
        <end position="96"/>
    </location>
</feature>
<accession>G2R8N3</accession>
<keyword evidence="2" id="KW-0496">Mitochondrion</keyword>
<dbReference type="KEGG" id="ttt:THITE_2051589"/>
<evidence type="ECO:0000256" key="3">
    <source>
        <dbReference type="SAM" id="Phobius"/>
    </source>
</evidence>
<evidence type="ECO:0000256" key="2">
    <source>
        <dbReference type="ARBA" id="ARBA00023128"/>
    </source>
</evidence>
<dbReference type="HOGENOM" id="CLU_174969_1_0_1"/>
<proteinExistence type="predicted"/>
<dbReference type="InterPro" id="IPR043502">
    <property type="entry name" value="DNA/RNA_pol_sf"/>
</dbReference>
<keyword evidence="5" id="KW-1185">Reference proteome</keyword>
<reference evidence="4 5" key="1">
    <citation type="journal article" date="2011" name="Nat. Biotechnol.">
        <title>Comparative genomic analysis of the thermophilic biomass-degrading fungi Myceliophthora thermophila and Thielavia terrestris.</title>
        <authorList>
            <person name="Berka R.M."/>
            <person name="Grigoriev I.V."/>
            <person name="Otillar R."/>
            <person name="Salamov A."/>
            <person name="Grimwood J."/>
            <person name="Reid I."/>
            <person name="Ishmael N."/>
            <person name="John T."/>
            <person name="Darmond C."/>
            <person name="Moisan M.-C."/>
            <person name="Henrissat B."/>
            <person name="Coutinho P.M."/>
            <person name="Lombard V."/>
            <person name="Natvig D.O."/>
            <person name="Lindquist E."/>
            <person name="Schmutz J."/>
            <person name="Lucas S."/>
            <person name="Harris P."/>
            <person name="Powlowski J."/>
            <person name="Bellemare A."/>
            <person name="Taylor D."/>
            <person name="Butler G."/>
            <person name="de Vries R.P."/>
            <person name="Allijn I.E."/>
            <person name="van den Brink J."/>
            <person name="Ushinsky S."/>
            <person name="Storms R."/>
            <person name="Powell A.J."/>
            <person name="Paulsen I.T."/>
            <person name="Elbourne L.D.H."/>
            <person name="Baker S.E."/>
            <person name="Magnuson J."/>
            <person name="LaBoissiere S."/>
            <person name="Clutterbuck A.J."/>
            <person name="Martinez D."/>
            <person name="Wogulis M."/>
            <person name="de Leon A.L."/>
            <person name="Rey M.W."/>
            <person name="Tsang A."/>
        </authorList>
    </citation>
    <scope>NUCLEOTIDE SEQUENCE [LARGE SCALE GENOMIC DNA]</scope>
    <source>
        <strain evidence="5">ATCC 38088 / NRRL 8126</strain>
    </source>
</reference>
<gene>
    <name evidence="4" type="ORF">THITE_2051589</name>
</gene>
<organism evidence="4 5">
    <name type="scientific">Thermothielavioides terrestris (strain ATCC 38088 / NRRL 8126)</name>
    <name type="common">Thielavia terrestris</name>
    <dbReference type="NCBI Taxonomy" id="578455"/>
    <lineage>
        <taxon>Eukaryota</taxon>
        <taxon>Fungi</taxon>
        <taxon>Dikarya</taxon>
        <taxon>Ascomycota</taxon>
        <taxon>Pezizomycotina</taxon>
        <taxon>Sordariomycetes</taxon>
        <taxon>Sordariomycetidae</taxon>
        <taxon>Sordariales</taxon>
        <taxon>Chaetomiaceae</taxon>
        <taxon>Thermothielavioides</taxon>
        <taxon>Thermothielavioides terrestris</taxon>
    </lineage>
</organism>
<name>G2R8N3_THETT</name>
<evidence type="ECO:0008006" key="6">
    <source>
        <dbReference type="Google" id="ProtNLM"/>
    </source>
</evidence>
<dbReference type="GeneID" id="11518365"/>
<dbReference type="SUPFAM" id="SSF56672">
    <property type="entry name" value="DNA/RNA polymerases"/>
    <property type="match status" value="1"/>
</dbReference>
<dbReference type="AlphaFoldDB" id="G2R8N3"/>
<dbReference type="Proteomes" id="UP000008181">
    <property type="component" value="Chromosome 3"/>
</dbReference>
<dbReference type="Gene3D" id="3.30.70.270">
    <property type="match status" value="1"/>
</dbReference>
<dbReference type="EMBL" id="CP003011">
    <property type="protein sequence ID" value="AEO68249.1"/>
    <property type="molecule type" value="Genomic_DNA"/>
</dbReference>
<dbReference type="RefSeq" id="XP_003654585.1">
    <property type="nucleotide sequence ID" value="XM_003654537.1"/>
</dbReference>
<evidence type="ECO:0000256" key="1">
    <source>
        <dbReference type="ARBA" id="ARBA00004173"/>
    </source>
</evidence>
<dbReference type="OrthoDB" id="5152741at2759"/>
<evidence type="ECO:0000313" key="5">
    <source>
        <dbReference type="Proteomes" id="UP000008181"/>
    </source>
</evidence>
<protein>
    <recommendedName>
        <fullName evidence="6">Reverse transcriptase domain-containing protein</fullName>
    </recommendedName>
</protein>
<keyword evidence="3" id="KW-0472">Membrane</keyword>
<keyword evidence="3" id="KW-0812">Transmembrane</keyword>
<sequence length="97" mass="11555">FIDNIIIFSDIADKYIKHLETIFSLFKKKNISITLAKSYIVYSSIELLSFYIDRFRLTNTKHCIAAFRNFAFLNNLKALEQYISVLGFLYYLILYYI</sequence>
<dbReference type="GO" id="GO:0005739">
    <property type="term" value="C:mitochondrion"/>
    <property type="evidence" value="ECO:0007669"/>
    <property type="project" value="UniProtKB-SubCell"/>
</dbReference>
<keyword evidence="3" id="KW-1133">Transmembrane helix</keyword>